<keyword evidence="3" id="KW-1185">Reference proteome</keyword>
<accession>A0A392TFQ4</accession>
<protein>
    <submittedName>
        <fullName evidence="2">Uncharacterized protein</fullName>
    </submittedName>
</protein>
<dbReference type="EMBL" id="LXQA010556279">
    <property type="protein sequence ID" value="MCI59050.1"/>
    <property type="molecule type" value="Genomic_DNA"/>
</dbReference>
<evidence type="ECO:0000313" key="2">
    <source>
        <dbReference type="EMBL" id="MCI59050.1"/>
    </source>
</evidence>
<proteinExistence type="predicted"/>
<comment type="caution">
    <text evidence="2">The sequence shown here is derived from an EMBL/GenBank/DDBJ whole genome shotgun (WGS) entry which is preliminary data.</text>
</comment>
<evidence type="ECO:0000256" key="1">
    <source>
        <dbReference type="SAM" id="MobiDB-lite"/>
    </source>
</evidence>
<feature type="non-terminal residue" evidence="2">
    <location>
        <position position="31"/>
    </location>
</feature>
<reference evidence="2 3" key="1">
    <citation type="journal article" date="2018" name="Front. Plant Sci.">
        <title>Red Clover (Trifolium pratense) and Zigzag Clover (T. medium) - A Picture of Genomic Similarities and Differences.</title>
        <authorList>
            <person name="Dluhosova J."/>
            <person name="Istvanek J."/>
            <person name="Nedelnik J."/>
            <person name="Repkova J."/>
        </authorList>
    </citation>
    <scope>NUCLEOTIDE SEQUENCE [LARGE SCALE GENOMIC DNA]</scope>
    <source>
        <strain evidence="3">cv. 10/8</strain>
        <tissue evidence="2">Leaf</tissue>
    </source>
</reference>
<feature type="region of interest" description="Disordered" evidence="1">
    <location>
        <begin position="1"/>
        <end position="31"/>
    </location>
</feature>
<dbReference type="AlphaFoldDB" id="A0A392TFQ4"/>
<organism evidence="2 3">
    <name type="scientific">Trifolium medium</name>
    <dbReference type="NCBI Taxonomy" id="97028"/>
    <lineage>
        <taxon>Eukaryota</taxon>
        <taxon>Viridiplantae</taxon>
        <taxon>Streptophyta</taxon>
        <taxon>Embryophyta</taxon>
        <taxon>Tracheophyta</taxon>
        <taxon>Spermatophyta</taxon>
        <taxon>Magnoliopsida</taxon>
        <taxon>eudicotyledons</taxon>
        <taxon>Gunneridae</taxon>
        <taxon>Pentapetalae</taxon>
        <taxon>rosids</taxon>
        <taxon>fabids</taxon>
        <taxon>Fabales</taxon>
        <taxon>Fabaceae</taxon>
        <taxon>Papilionoideae</taxon>
        <taxon>50 kb inversion clade</taxon>
        <taxon>NPAAA clade</taxon>
        <taxon>Hologalegina</taxon>
        <taxon>IRL clade</taxon>
        <taxon>Trifolieae</taxon>
        <taxon>Trifolium</taxon>
    </lineage>
</organism>
<sequence length="31" mass="3583">MEEKLEEGPPEPRGQSYEEAAEETKLYTPDE</sequence>
<evidence type="ECO:0000313" key="3">
    <source>
        <dbReference type="Proteomes" id="UP000265520"/>
    </source>
</evidence>
<name>A0A392TFQ4_9FABA</name>
<dbReference type="Proteomes" id="UP000265520">
    <property type="component" value="Unassembled WGS sequence"/>
</dbReference>